<dbReference type="Proteomes" id="UP001556367">
    <property type="component" value="Unassembled WGS sequence"/>
</dbReference>
<protein>
    <submittedName>
        <fullName evidence="1">Uncharacterized protein</fullName>
    </submittedName>
</protein>
<comment type="caution">
    <text evidence="1">The sequence shown here is derived from an EMBL/GenBank/DDBJ whole genome shotgun (WGS) entry which is preliminary data.</text>
</comment>
<sequence length="132" mass="14963">MTAESPYDRRTPPFWRHQSLKQRGSTAMIRSWDSLLGPLRSMVPGFVSTKLLLARINLIDVGFSRRTSPFYHATTFRGLVDLHRHESYPVGGWMVIVVAEKLLPVFAMRISADAQPICCISSCRILIPTTLF</sequence>
<accession>A0ABR3JV65</accession>
<evidence type="ECO:0000313" key="2">
    <source>
        <dbReference type="Proteomes" id="UP001556367"/>
    </source>
</evidence>
<name>A0ABR3JV65_9AGAR</name>
<evidence type="ECO:0000313" key="1">
    <source>
        <dbReference type="EMBL" id="KAL0959794.1"/>
    </source>
</evidence>
<dbReference type="EMBL" id="JASNQZ010000002">
    <property type="protein sequence ID" value="KAL0959794.1"/>
    <property type="molecule type" value="Genomic_DNA"/>
</dbReference>
<reference evidence="2" key="1">
    <citation type="submission" date="2024-06" db="EMBL/GenBank/DDBJ databases">
        <title>Multi-omics analyses provide insights into the biosynthesis of the anticancer antibiotic pleurotin in Hohenbuehelia grisea.</title>
        <authorList>
            <person name="Weaver J.A."/>
            <person name="Alberti F."/>
        </authorList>
    </citation>
    <scope>NUCLEOTIDE SEQUENCE [LARGE SCALE GENOMIC DNA]</scope>
    <source>
        <strain evidence="2">T-177</strain>
    </source>
</reference>
<keyword evidence="2" id="KW-1185">Reference proteome</keyword>
<proteinExistence type="predicted"/>
<gene>
    <name evidence="1" type="ORF">HGRIS_011480</name>
</gene>
<organism evidence="1 2">
    <name type="scientific">Hohenbuehelia grisea</name>
    <dbReference type="NCBI Taxonomy" id="104357"/>
    <lineage>
        <taxon>Eukaryota</taxon>
        <taxon>Fungi</taxon>
        <taxon>Dikarya</taxon>
        <taxon>Basidiomycota</taxon>
        <taxon>Agaricomycotina</taxon>
        <taxon>Agaricomycetes</taxon>
        <taxon>Agaricomycetidae</taxon>
        <taxon>Agaricales</taxon>
        <taxon>Pleurotineae</taxon>
        <taxon>Pleurotaceae</taxon>
        <taxon>Hohenbuehelia</taxon>
    </lineage>
</organism>